<gene>
    <name evidence="1" type="ORF">N7Z68_07080</name>
</gene>
<dbReference type="InterPro" id="IPR023214">
    <property type="entry name" value="HAD_sf"/>
</dbReference>
<dbReference type="PANTHER" id="PTHR10000">
    <property type="entry name" value="PHOSPHOSERINE PHOSPHATASE"/>
    <property type="match status" value="1"/>
</dbReference>
<dbReference type="SFLD" id="SFLDS00003">
    <property type="entry name" value="Haloacid_Dehalogenase"/>
    <property type="match status" value="1"/>
</dbReference>
<sequence>MMKGREEKIVFFDIDGTLYDHNKMIPGSTVAAINELKRNGVHVAIATGRAPFMYKGLRDELGIDTYISFNGSYVIFNNDVIFKSPLETDKLKVLEKDALANEHPMIFLDDNNHYSNYKEHPYIHECISSLKLHLPDYNPGFYHSQEVYQALIFCEDHHEEMYMHGHDHFDYVRWHRYSIDVLPNGGSKAKGIEILLKQMDIPVENAYAFGDGLNDKEMLSYVGTGVAMGNGHEEVKDVANIVTNHVDDDGILVGLKKVGLLR</sequence>
<accession>A0ABT5VCX0</accession>
<dbReference type="GO" id="GO:0016787">
    <property type="term" value="F:hydrolase activity"/>
    <property type="evidence" value="ECO:0007669"/>
    <property type="project" value="UniProtKB-KW"/>
</dbReference>
<dbReference type="SUPFAM" id="SSF56784">
    <property type="entry name" value="HAD-like"/>
    <property type="match status" value="1"/>
</dbReference>
<dbReference type="Gene3D" id="3.30.1240.10">
    <property type="match status" value="1"/>
</dbReference>
<keyword evidence="1" id="KW-0378">Hydrolase</keyword>
<keyword evidence="2" id="KW-1185">Reference proteome</keyword>
<dbReference type="NCBIfam" id="TIGR01484">
    <property type="entry name" value="HAD-SF-IIB"/>
    <property type="match status" value="1"/>
</dbReference>
<dbReference type="PROSITE" id="PS01229">
    <property type="entry name" value="COF_2"/>
    <property type="match status" value="1"/>
</dbReference>
<dbReference type="Pfam" id="PF08282">
    <property type="entry name" value="Hydrolase_3"/>
    <property type="match status" value="1"/>
</dbReference>
<protein>
    <submittedName>
        <fullName evidence="1">Cof-type HAD-IIB family hydrolase</fullName>
    </submittedName>
</protein>
<dbReference type="RefSeq" id="WP_275117759.1">
    <property type="nucleotide sequence ID" value="NZ_JAOTPO010000003.1"/>
</dbReference>
<evidence type="ECO:0000313" key="1">
    <source>
        <dbReference type="EMBL" id="MDE5413145.1"/>
    </source>
</evidence>
<dbReference type="InterPro" id="IPR036412">
    <property type="entry name" value="HAD-like_sf"/>
</dbReference>
<dbReference type="PANTHER" id="PTHR10000:SF25">
    <property type="entry name" value="PHOSPHATASE YKRA-RELATED"/>
    <property type="match status" value="1"/>
</dbReference>
<dbReference type="CDD" id="cd07517">
    <property type="entry name" value="HAD_HPP"/>
    <property type="match status" value="1"/>
</dbReference>
<name>A0ABT5VCX0_9BACI</name>
<dbReference type="Gene3D" id="3.40.50.1000">
    <property type="entry name" value="HAD superfamily/HAD-like"/>
    <property type="match status" value="1"/>
</dbReference>
<dbReference type="Proteomes" id="UP001148125">
    <property type="component" value="Unassembled WGS sequence"/>
</dbReference>
<dbReference type="NCBIfam" id="TIGR00099">
    <property type="entry name" value="Cof-subfamily"/>
    <property type="match status" value="1"/>
</dbReference>
<evidence type="ECO:0000313" key="2">
    <source>
        <dbReference type="Proteomes" id="UP001148125"/>
    </source>
</evidence>
<dbReference type="InterPro" id="IPR006379">
    <property type="entry name" value="HAD-SF_hydro_IIB"/>
</dbReference>
<dbReference type="EMBL" id="JAOTPO010000003">
    <property type="protein sequence ID" value="MDE5413145.1"/>
    <property type="molecule type" value="Genomic_DNA"/>
</dbReference>
<reference evidence="1" key="1">
    <citation type="submission" date="2024-05" db="EMBL/GenBank/DDBJ databases">
        <title>Alkalihalobacillus sp. strain MEB203 novel alkaliphilic bacterium from Lonar Lake, India.</title>
        <authorList>
            <person name="Joshi A."/>
            <person name="Thite S."/>
            <person name="Mengade P."/>
        </authorList>
    </citation>
    <scope>NUCLEOTIDE SEQUENCE</scope>
    <source>
        <strain evidence="1">MEB 203</strain>
    </source>
</reference>
<dbReference type="InterPro" id="IPR000150">
    <property type="entry name" value="Cof"/>
</dbReference>
<comment type="caution">
    <text evidence="1">The sequence shown here is derived from an EMBL/GenBank/DDBJ whole genome shotgun (WGS) entry which is preliminary data.</text>
</comment>
<organism evidence="1 2">
    <name type="scientific">Alkalihalobacterium chitinilyticum</name>
    <dbReference type="NCBI Taxonomy" id="2980103"/>
    <lineage>
        <taxon>Bacteria</taxon>
        <taxon>Bacillati</taxon>
        <taxon>Bacillota</taxon>
        <taxon>Bacilli</taxon>
        <taxon>Bacillales</taxon>
        <taxon>Bacillaceae</taxon>
        <taxon>Alkalihalobacterium</taxon>
    </lineage>
</organism>
<dbReference type="SFLD" id="SFLDG01144">
    <property type="entry name" value="C2.B.4:_PGP_Like"/>
    <property type="match status" value="1"/>
</dbReference>
<dbReference type="SFLD" id="SFLDG01140">
    <property type="entry name" value="C2.B:_Phosphomannomutase_and_P"/>
    <property type="match status" value="1"/>
</dbReference>
<proteinExistence type="predicted"/>